<dbReference type="Proteomes" id="UP000250235">
    <property type="component" value="Unassembled WGS sequence"/>
</dbReference>
<name>A0A2Z7B3P3_9LAMI</name>
<dbReference type="AlphaFoldDB" id="A0A2Z7B3P3"/>
<reference evidence="2 3" key="1">
    <citation type="journal article" date="2015" name="Proc. Natl. Acad. Sci. U.S.A.">
        <title>The resurrection genome of Boea hygrometrica: A blueprint for survival of dehydration.</title>
        <authorList>
            <person name="Xiao L."/>
            <person name="Yang G."/>
            <person name="Zhang L."/>
            <person name="Yang X."/>
            <person name="Zhao S."/>
            <person name="Ji Z."/>
            <person name="Zhou Q."/>
            <person name="Hu M."/>
            <person name="Wang Y."/>
            <person name="Chen M."/>
            <person name="Xu Y."/>
            <person name="Jin H."/>
            <person name="Xiao X."/>
            <person name="Hu G."/>
            <person name="Bao F."/>
            <person name="Hu Y."/>
            <person name="Wan P."/>
            <person name="Li L."/>
            <person name="Deng X."/>
            <person name="Kuang T."/>
            <person name="Xiang C."/>
            <person name="Zhu J.K."/>
            <person name="Oliver M.J."/>
            <person name="He Y."/>
        </authorList>
    </citation>
    <scope>NUCLEOTIDE SEQUENCE [LARGE SCALE GENOMIC DNA]</scope>
    <source>
        <strain evidence="3">cv. XS01</strain>
    </source>
</reference>
<keyword evidence="3" id="KW-1185">Reference proteome</keyword>
<protein>
    <submittedName>
        <fullName evidence="2">Uncharacterized protein</fullName>
    </submittedName>
</protein>
<evidence type="ECO:0000256" key="1">
    <source>
        <dbReference type="SAM" id="MobiDB-lite"/>
    </source>
</evidence>
<organism evidence="2 3">
    <name type="scientific">Dorcoceras hygrometricum</name>
    <dbReference type="NCBI Taxonomy" id="472368"/>
    <lineage>
        <taxon>Eukaryota</taxon>
        <taxon>Viridiplantae</taxon>
        <taxon>Streptophyta</taxon>
        <taxon>Embryophyta</taxon>
        <taxon>Tracheophyta</taxon>
        <taxon>Spermatophyta</taxon>
        <taxon>Magnoliopsida</taxon>
        <taxon>eudicotyledons</taxon>
        <taxon>Gunneridae</taxon>
        <taxon>Pentapetalae</taxon>
        <taxon>asterids</taxon>
        <taxon>lamiids</taxon>
        <taxon>Lamiales</taxon>
        <taxon>Gesneriaceae</taxon>
        <taxon>Didymocarpoideae</taxon>
        <taxon>Trichosporeae</taxon>
        <taxon>Loxocarpinae</taxon>
        <taxon>Dorcoceras</taxon>
    </lineage>
</organism>
<feature type="compositionally biased region" description="Polar residues" evidence="1">
    <location>
        <begin position="1"/>
        <end position="17"/>
    </location>
</feature>
<gene>
    <name evidence="2" type="ORF">F511_39694</name>
</gene>
<dbReference type="EMBL" id="KV010130">
    <property type="protein sequence ID" value="KZV28483.1"/>
    <property type="molecule type" value="Genomic_DNA"/>
</dbReference>
<evidence type="ECO:0000313" key="2">
    <source>
        <dbReference type="EMBL" id="KZV28483.1"/>
    </source>
</evidence>
<feature type="compositionally biased region" description="Polar residues" evidence="1">
    <location>
        <begin position="27"/>
        <end position="50"/>
    </location>
</feature>
<sequence length="184" mass="20344">MFTSTYLLSAAGSSPRSAEQPGKPEQQVGNKTTSPRGTSGSNPSTKSSIKQQKDIACNSRKPPDRTQWKIEWLIVAPARKPPARSHGISSGHNHPPTSIQVTATEDWEQLNQHPLAAATEDWEQLNLHPPAAATEDWEQLNPHPPAALNRGYATPHRTTKEELQQSNISWLTKEPLAQYAMQMQ</sequence>
<evidence type="ECO:0000313" key="3">
    <source>
        <dbReference type="Proteomes" id="UP000250235"/>
    </source>
</evidence>
<feature type="region of interest" description="Disordered" evidence="1">
    <location>
        <begin position="1"/>
        <end position="63"/>
    </location>
</feature>
<accession>A0A2Z7B3P3</accession>
<proteinExistence type="predicted"/>